<keyword evidence="2" id="KW-1185">Reference proteome</keyword>
<keyword evidence="1" id="KW-0167">Capsid protein</keyword>
<organism evidence="1 2">
    <name type="scientific">Sulfobacillus harzensis</name>
    <dbReference type="NCBI Taxonomy" id="2729629"/>
    <lineage>
        <taxon>Bacteria</taxon>
        <taxon>Bacillati</taxon>
        <taxon>Bacillota</taxon>
        <taxon>Clostridia</taxon>
        <taxon>Eubacteriales</taxon>
        <taxon>Clostridiales Family XVII. Incertae Sedis</taxon>
        <taxon>Sulfobacillus</taxon>
    </lineage>
</organism>
<name>A0A7Y0Q3L2_9FIRM</name>
<dbReference type="RefSeq" id="WP_169100850.1">
    <property type="nucleotide sequence ID" value="NZ_JABBVZ010000054.1"/>
</dbReference>
<dbReference type="AlphaFoldDB" id="A0A7Y0Q3L2"/>
<dbReference type="Proteomes" id="UP000533476">
    <property type="component" value="Unassembled WGS sequence"/>
</dbReference>
<proteinExistence type="predicted"/>
<dbReference type="InterPro" id="IPR012851">
    <property type="entry name" value="Spore_coat_CotF-like"/>
</dbReference>
<accession>A0A7Y0Q3L2</accession>
<evidence type="ECO:0000313" key="2">
    <source>
        <dbReference type="Proteomes" id="UP000533476"/>
    </source>
</evidence>
<sequence>MTDREITDDLLETLTHGGLEMLRACYQTSNAVLRQRLIQWVDQNEKSQSALLQLALKKGWALPSPSADAADRDFVRQFYVEPVSRL</sequence>
<dbReference type="EMBL" id="JABBVZ010000054">
    <property type="protein sequence ID" value="NMP23510.1"/>
    <property type="molecule type" value="Genomic_DNA"/>
</dbReference>
<protein>
    <submittedName>
        <fullName evidence="1">Spore coat protein</fullName>
    </submittedName>
</protein>
<keyword evidence="1" id="KW-0946">Virion</keyword>
<reference evidence="1 2" key="1">
    <citation type="submission" date="2020-04" db="EMBL/GenBank/DDBJ databases">
        <authorList>
            <person name="Zhang R."/>
            <person name="Schippers A."/>
        </authorList>
    </citation>
    <scope>NUCLEOTIDE SEQUENCE [LARGE SCALE GENOMIC DNA]</scope>
    <source>
        <strain evidence="1 2">DSM 109850</strain>
    </source>
</reference>
<gene>
    <name evidence="1" type="ORF">HIJ39_14275</name>
</gene>
<evidence type="ECO:0000313" key="1">
    <source>
        <dbReference type="EMBL" id="NMP23510.1"/>
    </source>
</evidence>
<dbReference type="Pfam" id="PF07875">
    <property type="entry name" value="Coat_F"/>
    <property type="match status" value="1"/>
</dbReference>
<comment type="caution">
    <text evidence="1">The sequence shown here is derived from an EMBL/GenBank/DDBJ whole genome shotgun (WGS) entry which is preliminary data.</text>
</comment>